<dbReference type="InterPro" id="IPR036052">
    <property type="entry name" value="TrpB-like_PALP_sf"/>
</dbReference>
<feature type="domain" description="Tryptophan synthase beta chain-like PALP" evidence="10">
    <location>
        <begin position="39"/>
        <end position="328"/>
    </location>
</feature>
<proteinExistence type="inferred from homology"/>
<evidence type="ECO:0000313" key="11">
    <source>
        <dbReference type="EMBL" id="MBB4967287.1"/>
    </source>
</evidence>
<evidence type="ECO:0000256" key="5">
    <source>
        <dbReference type="ARBA" id="ARBA00011738"/>
    </source>
</evidence>
<dbReference type="Pfam" id="PF00291">
    <property type="entry name" value="PALP"/>
    <property type="match status" value="1"/>
</dbReference>
<evidence type="ECO:0000256" key="6">
    <source>
        <dbReference type="ARBA" id="ARBA00012331"/>
    </source>
</evidence>
<comment type="subunit">
    <text evidence="5">Homodimer.</text>
</comment>
<dbReference type="InterPro" id="IPR023927">
    <property type="entry name" value="SbnA"/>
</dbReference>
<dbReference type="InterPro" id="IPR001926">
    <property type="entry name" value="TrpB-like_PALP"/>
</dbReference>
<dbReference type="InterPro" id="IPR001216">
    <property type="entry name" value="P-phosphate_BS"/>
</dbReference>
<dbReference type="InterPro" id="IPR050214">
    <property type="entry name" value="Cys_Synth/Cystath_Beta-Synth"/>
</dbReference>
<keyword evidence="8 11" id="KW-0808">Transferase</keyword>
<evidence type="ECO:0000256" key="8">
    <source>
        <dbReference type="ARBA" id="ARBA00022679"/>
    </source>
</evidence>
<accession>A0A7W7T769</accession>
<dbReference type="PROSITE" id="PS00901">
    <property type="entry name" value="CYS_SYNTHASE"/>
    <property type="match status" value="1"/>
</dbReference>
<sequence length="361" mass="38542">MTELLATVRGRDPLGRVASLPGLTSVDADDGPRFGGVLSTVGNTPLVELTRLMPHLDIRVFAKLEQFNPGGSIKDRSALSMLGNLVELGELVPGRSTVVESSSGNLAVGMAQVCGYFGLRFVCVVDGKTNRQTLSILRAYGAEVEVVTERDPATGEFLPRRLARVRELLAEIPHAYWPNQYANPRNPAAHEQTMHEIANAMNGRVDYLFCSVGSFGTLLGCSRYIKNYGLNTEIIGVDAIGSVIFDGQRPSPRLIPGHGASVRPALYQDGAADHVIHVSDLDCVAACRRIATTEAILAGGSSGATVAALEHFADRIPAGAHVALVFPDTGDRYLETVYSDSWVTERFGAVPGLAEAVTNPC</sequence>
<evidence type="ECO:0000259" key="10">
    <source>
        <dbReference type="Pfam" id="PF00291"/>
    </source>
</evidence>
<dbReference type="GO" id="GO:0016765">
    <property type="term" value="F:transferase activity, transferring alkyl or aryl (other than methyl) groups"/>
    <property type="evidence" value="ECO:0007669"/>
    <property type="project" value="UniProtKB-ARBA"/>
</dbReference>
<dbReference type="GO" id="GO:0006535">
    <property type="term" value="P:cysteine biosynthetic process from serine"/>
    <property type="evidence" value="ECO:0007669"/>
    <property type="project" value="InterPro"/>
</dbReference>
<evidence type="ECO:0000256" key="3">
    <source>
        <dbReference type="ARBA" id="ARBA00004924"/>
    </source>
</evidence>
<dbReference type="CDD" id="cd01561">
    <property type="entry name" value="CBS_like"/>
    <property type="match status" value="1"/>
</dbReference>
<dbReference type="Proteomes" id="UP000542674">
    <property type="component" value="Unassembled WGS sequence"/>
</dbReference>
<dbReference type="Gene3D" id="3.40.50.1100">
    <property type="match status" value="2"/>
</dbReference>
<protein>
    <recommendedName>
        <fullName evidence="7">N-(2-amino-2-carboxyethyl)-L-glutamate synthase</fullName>
        <ecNumber evidence="6">2.5.1.140</ecNumber>
    </recommendedName>
</protein>
<dbReference type="SUPFAM" id="SSF53686">
    <property type="entry name" value="Tryptophan synthase beta subunit-like PLP-dependent enzymes"/>
    <property type="match status" value="1"/>
</dbReference>
<keyword evidence="12" id="KW-1185">Reference proteome</keyword>
<dbReference type="AlphaFoldDB" id="A0A7W7T769"/>
<dbReference type="EMBL" id="JACHJS010000001">
    <property type="protein sequence ID" value="MBB4967287.1"/>
    <property type="molecule type" value="Genomic_DNA"/>
</dbReference>
<evidence type="ECO:0000313" key="12">
    <source>
        <dbReference type="Proteomes" id="UP000542674"/>
    </source>
</evidence>
<dbReference type="EC" id="2.5.1.140" evidence="6"/>
<evidence type="ECO:0000256" key="9">
    <source>
        <dbReference type="ARBA" id="ARBA00022898"/>
    </source>
</evidence>
<name>A0A7W7T769_9PSEU</name>
<dbReference type="PANTHER" id="PTHR10314">
    <property type="entry name" value="CYSTATHIONINE BETA-SYNTHASE"/>
    <property type="match status" value="1"/>
</dbReference>
<keyword evidence="9" id="KW-0663">Pyridoxal phosphate</keyword>
<organism evidence="11 12">
    <name type="scientific">Saccharothrix violaceirubra</name>
    <dbReference type="NCBI Taxonomy" id="413306"/>
    <lineage>
        <taxon>Bacteria</taxon>
        <taxon>Bacillati</taxon>
        <taxon>Actinomycetota</taxon>
        <taxon>Actinomycetes</taxon>
        <taxon>Pseudonocardiales</taxon>
        <taxon>Pseudonocardiaceae</taxon>
        <taxon>Saccharothrix</taxon>
    </lineage>
</organism>
<comment type="caution">
    <text evidence="11">The sequence shown here is derived from an EMBL/GenBank/DDBJ whole genome shotgun (WGS) entry which is preliminary data.</text>
</comment>
<gene>
    <name evidence="11" type="ORF">F4559_004646</name>
</gene>
<evidence type="ECO:0000256" key="1">
    <source>
        <dbReference type="ARBA" id="ARBA00001933"/>
    </source>
</evidence>
<dbReference type="RefSeq" id="WP_184671875.1">
    <property type="nucleotide sequence ID" value="NZ_BAABAI010000009.1"/>
</dbReference>
<evidence type="ECO:0000256" key="4">
    <source>
        <dbReference type="ARBA" id="ARBA00008519"/>
    </source>
</evidence>
<comment type="cofactor">
    <cofactor evidence="1">
        <name>pyridoxal 5'-phosphate</name>
        <dbReference type="ChEBI" id="CHEBI:597326"/>
    </cofactor>
</comment>
<comment type="function">
    <text evidence="2">Catalyzes the synthesis of N-((2S)-2-amino-2-carboxyethyl)-L-glutamate (ACEGA) from O-phospho-L-serine and L-glutamate. Involved in the biosynthesis of L-2,3-diaminopropionic acid (L-Dap), a precursor of staphyloferrin B and antibiotics.</text>
</comment>
<dbReference type="NCBIfam" id="TIGR03945">
    <property type="entry name" value="PLP_SbnA_fam"/>
    <property type="match status" value="1"/>
</dbReference>
<evidence type="ECO:0000256" key="2">
    <source>
        <dbReference type="ARBA" id="ARBA00004056"/>
    </source>
</evidence>
<evidence type="ECO:0000256" key="7">
    <source>
        <dbReference type="ARBA" id="ARBA00016985"/>
    </source>
</evidence>
<comment type="pathway">
    <text evidence="3">Siderophore biosynthesis.</text>
</comment>
<reference evidence="11 12" key="1">
    <citation type="submission" date="2020-08" db="EMBL/GenBank/DDBJ databases">
        <title>Sequencing the genomes of 1000 actinobacteria strains.</title>
        <authorList>
            <person name="Klenk H.-P."/>
        </authorList>
    </citation>
    <scope>NUCLEOTIDE SEQUENCE [LARGE SCALE GENOMIC DNA]</scope>
    <source>
        <strain evidence="11 12">DSM 45084</strain>
    </source>
</reference>
<comment type="similarity">
    <text evidence="4">Belongs to the cysteine synthase/cystathionine beta-synthase family. SbnA subfamily.</text>
</comment>